<evidence type="ECO:0000313" key="1">
    <source>
        <dbReference type="EMBL" id="PTQ92657.1"/>
    </source>
</evidence>
<keyword evidence="2" id="KW-1185">Reference proteome</keyword>
<dbReference type="RefSeq" id="WP_107831420.1">
    <property type="nucleotide sequence ID" value="NZ_CP160205.1"/>
</dbReference>
<evidence type="ECO:0000313" key="2">
    <source>
        <dbReference type="Proteomes" id="UP000244168"/>
    </source>
</evidence>
<dbReference type="OrthoDB" id="9790536at2"/>
<dbReference type="PIRSF" id="PIRSF007313">
    <property type="entry name" value="PhnI"/>
    <property type="match status" value="1"/>
</dbReference>
<dbReference type="GO" id="GO:0019634">
    <property type="term" value="P:organic phosphonate metabolic process"/>
    <property type="evidence" value="ECO:0007669"/>
    <property type="project" value="InterPro"/>
</dbReference>
<proteinExistence type="predicted"/>
<dbReference type="Proteomes" id="UP000244168">
    <property type="component" value="Unassembled WGS sequence"/>
</dbReference>
<dbReference type="Pfam" id="PF05861">
    <property type="entry name" value="PhnI"/>
    <property type="match status" value="1"/>
</dbReference>
<accession>A0A2T5J4R1</accession>
<reference evidence="1 2" key="1">
    <citation type="submission" date="2018-04" db="EMBL/GenBank/DDBJ databases">
        <title>Genomic Encyclopedia of Archaeal and Bacterial Type Strains, Phase II (KMG-II): from individual species to whole genera.</title>
        <authorList>
            <person name="Goeker M."/>
        </authorList>
    </citation>
    <scope>NUCLEOTIDE SEQUENCE [LARGE SCALE GENOMIC DNA]</scope>
    <source>
        <strain evidence="1 2">DSM 26809</strain>
    </source>
</reference>
<dbReference type="InterPro" id="IPR008773">
    <property type="entry name" value="PhnI"/>
</dbReference>
<gene>
    <name evidence="1" type="ORF">C8P68_11134</name>
</gene>
<dbReference type="EMBL" id="QAOQ01000011">
    <property type="protein sequence ID" value="PTQ92657.1"/>
    <property type="molecule type" value="Genomic_DNA"/>
</dbReference>
<organism evidence="1 2">
    <name type="scientific">Mucilaginibacter yixingensis</name>
    <dbReference type="NCBI Taxonomy" id="1295612"/>
    <lineage>
        <taxon>Bacteria</taxon>
        <taxon>Pseudomonadati</taxon>
        <taxon>Bacteroidota</taxon>
        <taxon>Sphingobacteriia</taxon>
        <taxon>Sphingobacteriales</taxon>
        <taxon>Sphingobacteriaceae</taxon>
        <taxon>Mucilaginibacter</taxon>
    </lineage>
</organism>
<protein>
    <submittedName>
        <fullName evidence="1">Alpha-D-ribose 1-methylphosphonate 5-triphosphate synthase subunit PhnI</fullName>
    </submittedName>
</protein>
<comment type="caution">
    <text evidence="1">The sequence shown here is derived from an EMBL/GenBank/DDBJ whole genome shotgun (WGS) entry which is preliminary data.</text>
</comment>
<dbReference type="AlphaFoldDB" id="A0A2T5J4R1"/>
<name>A0A2T5J4R1_9SPHI</name>
<sequence length="376" mass="41807">MGYVAVKGGTDAIHNSQLLLEFYRLKDATTPLDIQQIKAQLRMAIDKVMGEGGLYTPEYAAIAIKQAEGEVFEAAFILRAFRATLQRKYYSEAINTREMFVKRKISASFREIPGGQVLGPTRDYTQRMLDTTKATETEEQMQEFLTEFLSGIDQDKLKSIGRYAKVIDLLKNEGLLQPADPNEDRILKDVTREAIRFPAPRSARLQMLCRAETGGLMSLGYASMRGFGSVHPTVGELRYGSVPVRVKDATGRERYIGKIEVTEAETISSAKTKKKNAPPFYTIGYGLCFGQNDTKAICMGILDTAMRSPDTSSPANDQEFILYHTEGIEAMGFVNHLKLPHYVTFQAGLSNTRAAIDRSTATAPKEAKQTEQLQSV</sequence>